<evidence type="ECO:0000313" key="2">
    <source>
        <dbReference type="Proteomes" id="UP000813427"/>
    </source>
</evidence>
<protein>
    <recommendedName>
        <fullName evidence="3">SWIM-type domain-containing protein</fullName>
    </recommendedName>
</protein>
<name>A0A8K0WI14_9HYPO</name>
<accession>A0A8K0WI14</accession>
<keyword evidence="2" id="KW-1185">Reference proteome</keyword>
<dbReference type="AlphaFoldDB" id="A0A8K0WI14"/>
<gene>
    <name evidence="1" type="ORF">BKA59DRAFT_55358</name>
</gene>
<dbReference type="OrthoDB" id="74545at2759"/>
<organism evidence="1 2">
    <name type="scientific">Fusarium tricinctum</name>
    <dbReference type="NCBI Taxonomy" id="61284"/>
    <lineage>
        <taxon>Eukaryota</taxon>
        <taxon>Fungi</taxon>
        <taxon>Dikarya</taxon>
        <taxon>Ascomycota</taxon>
        <taxon>Pezizomycotina</taxon>
        <taxon>Sordariomycetes</taxon>
        <taxon>Hypocreomycetidae</taxon>
        <taxon>Hypocreales</taxon>
        <taxon>Nectriaceae</taxon>
        <taxon>Fusarium</taxon>
        <taxon>Fusarium tricinctum species complex</taxon>
    </lineage>
</organism>
<comment type="caution">
    <text evidence="1">The sequence shown here is derived from an EMBL/GenBank/DDBJ whole genome shotgun (WGS) entry which is preliminary data.</text>
</comment>
<sequence length="222" mass="24284">MEPLPSHRQMITALIRSVSNIAPSISPDIISPTQPPRAAQPPTLSPLQAIPASQRPLLLTLHVLFPNLLLPALDLLDRGLVTRLVRNQELQDGSPSDKIKNDVFLVRSLATTLSRRARDFGLSSSKRCVVHLGAWNCSCGSFTIDAFPGHHVNTTDQVQLLPSQEEEWAFGGLGLDLQGDTPPCCKHLLACLLVDKWPTMLGMYVENRVVSRDDMAGIVADL</sequence>
<evidence type="ECO:0000313" key="1">
    <source>
        <dbReference type="EMBL" id="KAH7263427.1"/>
    </source>
</evidence>
<evidence type="ECO:0008006" key="3">
    <source>
        <dbReference type="Google" id="ProtNLM"/>
    </source>
</evidence>
<proteinExistence type="predicted"/>
<dbReference type="Proteomes" id="UP000813427">
    <property type="component" value="Unassembled WGS sequence"/>
</dbReference>
<dbReference type="EMBL" id="JAGPXF010000001">
    <property type="protein sequence ID" value="KAH7263427.1"/>
    <property type="molecule type" value="Genomic_DNA"/>
</dbReference>
<reference evidence="1" key="1">
    <citation type="journal article" date="2021" name="Nat. Commun.">
        <title>Genetic determinants of endophytism in the Arabidopsis root mycobiome.</title>
        <authorList>
            <person name="Mesny F."/>
            <person name="Miyauchi S."/>
            <person name="Thiergart T."/>
            <person name="Pickel B."/>
            <person name="Atanasova L."/>
            <person name="Karlsson M."/>
            <person name="Huettel B."/>
            <person name="Barry K.W."/>
            <person name="Haridas S."/>
            <person name="Chen C."/>
            <person name="Bauer D."/>
            <person name="Andreopoulos W."/>
            <person name="Pangilinan J."/>
            <person name="LaButti K."/>
            <person name="Riley R."/>
            <person name="Lipzen A."/>
            <person name="Clum A."/>
            <person name="Drula E."/>
            <person name="Henrissat B."/>
            <person name="Kohler A."/>
            <person name="Grigoriev I.V."/>
            <person name="Martin F.M."/>
            <person name="Hacquard S."/>
        </authorList>
    </citation>
    <scope>NUCLEOTIDE SEQUENCE</scope>
    <source>
        <strain evidence="1">MPI-SDFR-AT-0068</strain>
    </source>
</reference>